<proteinExistence type="inferred from homology"/>
<keyword evidence="2" id="KW-0229">DNA integration</keyword>
<evidence type="ECO:0000256" key="2">
    <source>
        <dbReference type="ARBA" id="ARBA00022908"/>
    </source>
</evidence>
<dbReference type="Pfam" id="PF22022">
    <property type="entry name" value="Phage_int_M"/>
    <property type="match status" value="1"/>
</dbReference>
<name>I0V4R9_9PSEU</name>
<dbReference type="OrthoDB" id="4326943at2"/>
<comment type="similarity">
    <text evidence="1">Belongs to the 'phage' integrase family.</text>
</comment>
<evidence type="ECO:0000313" key="8">
    <source>
        <dbReference type="EMBL" id="EID55122.1"/>
    </source>
</evidence>
<feature type="domain" description="Core-binding (CB)" evidence="7">
    <location>
        <begin position="73"/>
        <end position="159"/>
    </location>
</feature>
<dbReference type="Proteomes" id="UP000004691">
    <property type="component" value="Unassembled WGS sequence"/>
</dbReference>
<evidence type="ECO:0000256" key="4">
    <source>
        <dbReference type="ARBA" id="ARBA00023172"/>
    </source>
</evidence>
<reference evidence="8 9" key="1">
    <citation type="submission" date="2012-01" db="EMBL/GenBank/DDBJ databases">
        <title>Improved High-Quality Draft sequence of Saccharomonospora xinjiangensis XJ-54.</title>
        <authorList>
            <consortium name="US DOE Joint Genome Institute"/>
            <person name="Lucas S."/>
            <person name="Han J."/>
            <person name="Lapidus A."/>
            <person name="Cheng J.-F."/>
            <person name="Goodwin L."/>
            <person name="Pitluck S."/>
            <person name="Peters L."/>
            <person name="Mikhailova N."/>
            <person name="Teshima H."/>
            <person name="Detter J.C."/>
            <person name="Han C."/>
            <person name="Tapia R."/>
            <person name="Land M."/>
            <person name="Hauser L."/>
            <person name="Kyrpides N."/>
            <person name="Ivanova N."/>
            <person name="Pagani I."/>
            <person name="Brambilla E.-M."/>
            <person name="Klenk H.-P."/>
            <person name="Woyke T."/>
        </authorList>
    </citation>
    <scope>NUCLEOTIDE SEQUENCE [LARGE SCALE GENOMIC DNA]</scope>
    <source>
        <strain evidence="8 9">XJ-54</strain>
    </source>
</reference>
<keyword evidence="3 5" id="KW-0238">DNA-binding</keyword>
<evidence type="ECO:0000259" key="7">
    <source>
        <dbReference type="PROSITE" id="PS51900"/>
    </source>
</evidence>
<dbReference type="InterPro" id="IPR044068">
    <property type="entry name" value="CB"/>
</dbReference>
<sequence length="398" mass="44147">MGRPPLEIGTHGKIRFSPTKTGFRARASFRGYDGRVRDVERVGRSKAKAEQALKRAIQQELQTPSGSEITAKTRFSTVAELWLAWQERRVAAGERAVGTLDNYRSMLKNHVLPALGELRLSEVTVPRLDRFFPELITQTSAAHAITARAVVSGILRYAARHGAITGNPVRDIEPIEGGARKRSRALTPAERREWLAQLEQDPTARRHDLPDLTRFMMATGVRIGEALALYWEDIDLDRGLVRIEWTVVRVRGAGLRRTPPKTQSSERTLVVPVWALEMLRRRYATAVAENRPPASPVFPDSLGGLRDPSNTRRAFREARGSGDFAWVTSHVFRKTAATILDEAKLTAREIADQLGHAKPSMTQDVYLGRGVASPRAAEALESLALSDYRPNSGGKPGI</sequence>
<evidence type="ECO:0000256" key="1">
    <source>
        <dbReference type="ARBA" id="ARBA00008857"/>
    </source>
</evidence>
<gene>
    <name evidence="8" type="ORF">SacxiDRAFT_2909</name>
</gene>
<accession>I0V4R9</accession>
<organism evidence="8 9">
    <name type="scientific">Saccharomonospora xinjiangensis XJ-54</name>
    <dbReference type="NCBI Taxonomy" id="882086"/>
    <lineage>
        <taxon>Bacteria</taxon>
        <taxon>Bacillati</taxon>
        <taxon>Actinomycetota</taxon>
        <taxon>Actinomycetes</taxon>
        <taxon>Pseudonocardiales</taxon>
        <taxon>Pseudonocardiaceae</taxon>
        <taxon>Saccharomonospora</taxon>
    </lineage>
</organism>
<dbReference type="AlphaFoldDB" id="I0V4R9"/>
<dbReference type="InterPro" id="IPR011010">
    <property type="entry name" value="DNA_brk_join_enz"/>
</dbReference>
<dbReference type="SUPFAM" id="SSF56349">
    <property type="entry name" value="DNA breaking-rejoining enzymes"/>
    <property type="match status" value="1"/>
</dbReference>
<dbReference type="InterPro" id="IPR013762">
    <property type="entry name" value="Integrase-like_cat_sf"/>
</dbReference>
<dbReference type="PANTHER" id="PTHR30629">
    <property type="entry name" value="PROPHAGE INTEGRASE"/>
    <property type="match status" value="1"/>
</dbReference>
<dbReference type="CDD" id="cd01189">
    <property type="entry name" value="INT_ICEBs1_C_like"/>
    <property type="match status" value="1"/>
</dbReference>
<dbReference type="EMBL" id="JH636049">
    <property type="protein sequence ID" value="EID55122.1"/>
    <property type="molecule type" value="Genomic_DNA"/>
</dbReference>
<evidence type="ECO:0000313" key="9">
    <source>
        <dbReference type="Proteomes" id="UP000004691"/>
    </source>
</evidence>
<dbReference type="InterPro" id="IPR010998">
    <property type="entry name" value="Integrase_recombinase_N"/>
</dbReference>
<dbReference type="InterPro" id="IPR002104">
    <property type="entry name" value="Integrase_catalytic"/>
</dbReference>
<dbReference type="Gene3D" id="1.10.150.130">
    <property type="match status" value="1"/>
</dbReference>
<dbReference type="Pfam" id="PF00589">
    <property type="entry name" value="Phage_integrase"/>
    <property type="match status" value="1"/>
</dbReference>
<dbReference type="InterPro" id="IPR053876">
    <property type="entry name" value="Phage_int_M"/>
</dbReference>
<protein>
    <submittedName>
        <fullName evidence="8">Site-specific recombinase XerD</fullName>
    </submittedName>
</protein>
<dbReference type="Gene3D" id="1.10.443.10">
    <property type="entry name" value="Intergrase catalytic core"/>
    <property type="match status" value="1"/>
</dbReference>
<dbReference type="HOGENOM" id="CLU_027562_17_1_11"/>
<dbReference type="eggNOG" id="COG0582">
    <property type="taxonomic scope" value="Bacteria"/>
</dbReference>
<evidence type="ECO:0000256" key="5">
    <source>
        <dbReference type="PROSITE-ProRule" id="PRU01248"/>
    </source>
</evidence>
<dbReference type="InterPro" id="IPR050808">
    <property type="entry name" value="Phage_Integrase"/>
</dbReference>
<feature type="domain" description="Tyr recombinase" evidence="6">
    <location>
        <begin position="181"/>
        <end position="381"/>
    </location>
</feature>
<dbReference type="PROSITE" id="PS51898">
    <property type="entry name" value="TYR_RECOMBINASE"/>
    <property type="match status" value="1"/>
</dbReference>
<dbReference type="GO" id="GO:0006310">
    <property type="term" value="P:DNA recombination"/>
    <property type="evidence" value="ECO:0007669"/>
    <property type="project" value="UniProtKB-KW"/>
</dbReference>
<dbReference type="PANTHER" id="PTHR30629:SF2">
    <property type="entry name" value="PROPHAGE INTEGRASE INTS-RELATED"/>
    <property type="match status" value="1"/>
</dbReference>
<dbReference type="STRING" id="882086.SacxiDRAFT_2909"/>
<evidence type="ECO:0000256" key="3">
    <source>
        <dbReference type="ARBA" id="ARBA00023125"/>
    </source>
</evidence>
<keyword evidence="9" id="KW-1185">Reference proteome</keyword>
<keyword evidence="4" id="KW-0233">DNA recombination</keyword>
<dbReference type="PROSITE" id="PS51900">
    <property type="entry name" value="CB"/>
    <property type="match status" value="1"/>
</dbReference>
<dbReference type="GO" id="GO:0003677">
    <property type="term" value="F:DNA binding"/>
    <property type="evidence" value="ECO:0007669"/>
    <property type="project" value="UniProtKB-UniRule"/>
</dbReference>
<dbReference type="GO" id="GO:0015074">
    <property type="term" value="P:DNA integration"/>
    <property type="evidence" value="ECO:0007669"/>
    <property type="project" value="UniProtKB-KW"/>
</dbReference>
<evidence type="ECO:0000259" key="6">
    <source>
        <dbReference type="PROSITE" id="PS51898"/>
    </source>
</evidence>